<gene>
    <name evidence="2" type="ORF">QTG54_011888</name>
</gene>
<protein>
    <submittedName>
        <fullName evidence="2">Uncharacterized protein</fullName>
    </submittedName>
</protein>
<evidence type="ECO:0000256" key="1">
    <source>
        <dbReference type="SAM" id="MobiDB-lite"/>
    </source>
</evidence>
<feature type="region of interest" description="Disordered" evidence="1">
    <location>
        <begin position="213"/>
        <end position="321"/>
    </location>
</feature>
<organism evidence="2 3">
    <name type="scientific">Skeletonema marinoi</name>
    <dbReference type="NCBI Taxonomy" id="267567"/>
    <lineage>
        <taxon>Eukaryota</taxon>
        <taxon>Sar</taxon>
        <taxon>Stramenopiles</taxon>
        <taxon>Ochrophyta</taxon>
        <taxon>Bacillariophyta</taxon>
        <taxon>Coscinodiscophyceae</taxon>
        <taxon>Thalassiosirophycidae</taxon>
        <taxon>Thalassiosirales</taxon>
        <taxon>Skeletonemataceae</taxon>
        <taxon>Skeletonema</taxon>
        <taxon>Skeletonema marinoi-dohrnii complex</taxon>
    </lineage>
</organism>
<comment type="caution">
    <text evidence="2">The sequence shown here is derived from an EMBL/GenBank/DDBJ whole genome shotgun (WGS) entry which is preliminary data.</text>
</comment>
<feature type="compositionally biased region" description="Basic and acidic residues" evidence="1">
    <location>
        <begin position="137"/>
        <end position="163"/>
    </location>
</feature>
<feature type="region of interest" description="Disordered" evidence="1">
    <location>
        <begin position="42"/>
        <end position="86"/>
    </location>
</feature>
<feature type="compositionally biased region" description="Basic and acidic residues" evidence="1">
    <location>
        <begin position="213"/>
        <end position="222"/>
    </location>
</feature>
<sequence>SSDLCSSYCRAPSALIHSCVDILSPLILYYLKMKIFGKVKSTSASEEKKDDSKVENETDVPSYFASAASSSKKKKSKKSDGLDGDNIDALLEMDFDKLNAKQRRLVKRHKAREGNQEVATDETKPSPTTGVNPPESNKSEQDEKQKSGEDKAKAADEASKAENNKSSMDISEVVKKLDGLNSKERRKFLRQLKSNGEEIDEEVIAAAQEEAKKVAERNEKDAVNNTLAKGANDDSGKGKRKAVESSGSTDEATKPKRKRRKKGPPVNLDDLPPEERARREEQRRMQKEAVERREAGLVDPSRHPLNSERRRANRRKPSKSALIAIAKKERMAEKGRFNAVGYQMRRG</sequence>
<keyword evidence="3" id="KW-1185">Reference proteome</keyword>
<proteinExistence type="predicted"/>
<name>A0AAD8Y223_9STRA</name>
<feature type="region of interest" description="Disordered" evidence="1">
    <location>
        <begin position="106"/>
        <end position="185"/>
    </location>
</feature>
<evidence type="ECO:0000313" key="3">
    <source>
        <dbReference type="Proteomes" id="UP001224775"/>
    </source>
</evidence>
<evidence type="ECO:0000313" key="2">
    <source>
        <dbReference type="EMBL" id="KAK1737602.1"/>
    </source>
</evidence>
<dbReference type="Proteomes" id="UP001224775">
    <property type="component" value="Unassembled WGS sequence"/>
</dbReference>
<feature type="non-terminal residue" evidence="2">
    <location>
        <position position="1"/>
    </location>
</feature>
<accession>A0AAD8Y223</accession>
<feature type="compositionally biased region" description="Basic and acidic residues" evidence="1">
    <location>
        <begin position="45"/>
        <end position="56"/>
    </location>
</feature>
<dbReference type="EMBL" id="JATAAI010000025">
    <property type="protein sequence ID" value="KAK1737602.1"/>
    <property type="molecule type" value="Genomic_DNA"/>
</dbReference>
<feature type="compositionally biased region" description="Polar residues" evidence="1">
    <location>
        <begin position="125"/>
        <end position="136"/>
    </location>
</feature>
<feature type="compositionally biased region" description="Basic and acidic residues" evidence="1">
    <location>
        <begin position="231"/>
        <end position="243"/>
    </location>
</feature>
<feature type="compositionally biased region" description="Basic and acidic residues" evidence="1">
    <location>
        <begin position="172"/>
        <end position="183"/>
    </location>
</feature>
<reference evidence="2" key="1">
    <citation type="submission" date="2023-06" db="EMBL/GenBank/DDBJ databases">
        <title>Survivors Of The Sea: Transcriptome response of Skeletonema marinoi to long-term dormancy.</title>
        <authorList>
            <person name="Pinder M.I.M."/>
            <person name="Kourtchenko O."/>
            <person name="Robertson E.K."/>
            <person name="Larsson T."/>
            <person name="Maumus F."/>
            <person name="Osuna-Cruz C.M."/>
            <person name="Vancaester E."/>
            <person name="Stenow R."/>
            <person name="Vandepoele K."/>
            <person name="Ploug H."/>
            <person name="Bruchert V."/>
            <person name="Godhe A."/>
            <person name="Topel M."/>
        </authorList>
    </citation>
    <scope>NUCLEOTIDE SEQUENCE</scope>
    <source>
        <strain evidence="2">R05AC</strain>
    </source>
</reference>
<feature type="compositionally biased region" description="Basic and acidic residues" evidence="1">
    <location>
        <begin position="273"/>
        <end position="310"/>
    </location>
</feature>
<dbReference type="AlphaFoldDB" id="A0AAD8Y223"/>